<dbReference type="RefSeq" id="WP_204907408.1">
    <property type="nucleotide sequence ID" value="NZ_JACJKS010000026.1"/>
</dbReference>
<sequence>MSEFKQHKKLAQQRRMHFFGSVFALIFGGIVTAGLCSAFFPSGPGGTGAGQQEEGGAVPAAAQAKAHEPSEAVWTAAGDVVFHLPFLESGVYLNADTGSYDYNAIFDHCRTLFEAADFSTVTIETSLAGEEAGYSGYPMFKAPDALADALAGSGFDMINLASNHVYDGLDAGLLRTMDVLGEKNLLFMGTRTDEEQKKYNIVEVNGIKVGVLSYVYETTEEGASKSINSIPLSDEAAPLVNSFDPNHPEAFYEEAASSLAAMKEEGVQYTIAYMHWGIEYQTTPSKQQTEMAQKLCDMGVDTLIGSHPHVIQPVDLLTSSDGKHQMVCAYAIGNFLSNQRAEYMQAEMPTGETEDSFLLTLSLSSDEKGKVTLTDITFTPMWTYRYEDSAGAAFAVLPLNDTATLEQTTGLSGIKDAADASAARTQAIIGGGVEKVKAALPLKSAI</sequence>
<dbReference type="InterPro" id="IPR029052">
    <property type="entry name" value="Metallo-depent_PP-like"/>
</dbReference>
<accession>A0A938XCN7</accession>
<reference evidence="4" key="2">
    <citation type="journal article" date="2021" name="Sci. Rep.">
        <title>The distribution of antibiotic resistance genes in chicken gut microbiota commensals.</title>
        <authorList>
            <person name="Juricova H."/>
            <person name="Matiasovicova J."/>
            <person name="Kubasova T."/>
            <person name="Cejkova D."/>
            <person name="Rychlik I."/>
        </authorList>
    </citation>
    <scope>NUCLEOTIDE SEQUENCE</scope>
    <source>
        <strain evidence="4">An582</strain>
    </source>
</reference>
<keyword evidence="2" id="KW-0812">Transmembrane</keyword>
<evidence type="ECO:0000259" key="3">
    <source>
        <dbReference type="SMART" id="SM00854"/>
    </source>
</evidence>
<organism evidence="4 5">
    <name type="scientific">Mordavella massiliensis</name>
    <dbReference type="NCBI Taxonomy" id="1871024"/>
    <lineage>
        <taxon>Bacteria</taxon>
        <taxon>Bacillati</taxon>
        <taxon>Bacillota</taxon>
        <taxon>Clostridia</taxon>
        <taxon>Eubacteriales</taxon>
        <taxon>Clostridiaceae</taxon>
        <taxon>Mordavella</taxon>
    </lineage>
</organism>
<evidence type="ECO:0000256" key="2">
    <source>
        <dbReference type="SAM" id="Phobius"/>
    </source>
</evidence>
<dbReference type="PANTHER" id="PTHR33393:SF12">
    <property type="entry name" value="CAPSULE BIOSYNTHESIS PROTEIN CAPA"/>
    <property type="match status" value="1"/>
</dbReference>
<dbReference type="PANTHER" id="PTHR33393">
    <property type="entry name" value="POLYGLUTAMINE SYNTHESIS ACCESSORY PROTEIN RV0574C-RELATED"/>
    <property type="match status" value="1"/>
</dbReference>
<protein>
    <submittedName>
        <fullName evidence="4">CapA family protein</fullName>
    </submittedName>
</protein>
<dbReference type="SMART" id="SM00854">
    <property type="entry name" value="PGA_cap"/>
    <property type="match status" value="1"/>
</dbReference>
<feature type="domain" description="Capsule synthesis protein CapA" evidence="3">
    <location>
        <begin position="73"/>
        <end position="339"/>
    </location>
</feature>
<comment type="caution">
    <text evidence="4">The sequence shown here is derived from an EMBL/GenBank/DDBJ whole genome shotgun (WGS) entry which is preliminary data.</text>
</comment>
<evidence type="ECO:0000256" key="1">
    <source>
        <dbReference type="ARBA" id="ARBA00005662"/>
    </source>
</evidence>
<dbReference type="Gene3D" id="3.60.21.10">
    <property type="match status" value="1"/>
</dbReference>
<dbReference type="EMBL" id="JACJKS010000026">
    <property type="protein sequence ID" value="MBM6949409.1"/>
    <property type="molecule type" value="Genomic_DNA"/>
</dbReference>
<dbReference type="InterPro" id="IPR052169">
    <property type="entry name" value="CW_Biosynth-Accessory"/>
</dbReference>
<dbReference type="SUPFAM" id="SSF56300">
    <property type="entry name" value="Metallo-dependent phosphatases"/>
    <property type="match status" value="1"/>
</dbReference>
<dbReference type="AlphaFoldDB" id="A0A938XCN7"/>
<comment type="similarity">
    <text evidence="1">Belongs to the CapA family.</text>
</comment>
<gene>
    <name evidence="4" type="ORF">H6A20_12270</name>
</gene>
<dbReference type="Proteomes" id="UP000705508">
    <property type="component" value="Unassembled WGS sequence"/>
</dbReference>
<evidence type="ECO:0000313" key="4">
    <source>
        <dbReference type="EMBL" id="MBM6949409.1"/>
    </source>
</evidence>
<keyword evidence="2" id="KW-1133">Transmembrane helix</keyword>
<feature type="transmembrane region" description="Helical" evidence="2">
    <location>
        <begin position="21"/>
        <end position="40"/>
    </location>
</feature>
<evidence type="ECO:0000313" key="5">
    <source>
        <dbReference type="Proteomes" id="UP000705508"/>
    </source>
</evidence>
<keyword evidence="2" id="KW-0472">Membrane</keyword>
<proteinExistence type="inferred from homology"/>
<dbReference type="Pfam" id="PF09587">
    <property type="entry name" value="PGA_cap"/>
    <property type="match status" value="1"/>
</dbReference>
<dbReference type="InterPro" id="IPR019079">
    <property type="entry name" value="Capsule_synth_CapA"/>
</dbReference>
<name>A0A938XCN7_9CLOT</name>
<reference evidence="4" key="1">
    <citation type="submission" date="2020-08" db="EMBL/GenBank/DDBJ databases">
        <authorList>
            <person name="Cejkova D."/>
            <person name="Kubasova T."/>
            <person name="Jahodarova E."/>
            <person name="Rychlik I."/>
        </authorList>
    </citation>
    <scope>NUCLEOTIDE SEQUENCE</scope>
    <source>
        <strain evidence="4">An582</strain>
    </source>
</reference>